<dbReference type="PANTHER" id="PTHR43774:SF1">
    <property type="entry name" value="PEPTIDE METHIONINE SULFOXIDE REDUCTASE MSRA 2"/>
    <property type="match status" value="1"/>
</dbReference>
<evidence type="ECO:0000256" key="7">
    <source>
        <dbReference type="HAMAP-Rule" id="MF_01401"/>
    </source>
</evidence>
<evidence type="ECO:0000256" key="5">
    <source>
        <dbReference type="ARBA" id="ARBA00048488"/>
    </source>
</evidence>
<dbReference type="OrthoDB" id="4174719at2"/>
<evidence type="ECO:0000313" key="11">
    <source>
        <dbReference type="Proteomes" id="UP000054859"/>
    </source>
</evidence>
<evidence type="ECO:0000256" key="3">
    <source>
        <dbReference type="ARBA" id="ARBA00024679"/>
    </source>
</evidence>
<evidence type="ECO:0000313" key="12">
    <source>
        <dbReference type="Proteomes" id="UP000281170"/>
    </source>
</evidence>
<reference evidence="10 12" key="2">
    <citation type="submission" date="2018-12" db="EMBL/GenBank/DDBJ databases">
        <authorList>
            <consortium name="Pathogen Informatics"/>
        </authorList>
    </citation>
    <scope>NUCLEOTIDE SEQUENCE [LARGE SCALE GENOMIC DNA]</scope>
    <source>
        <strain evidence="10 12">NCTC12735</strain>
        <plasmid evidence="12">24</plasmid>
    </source>
</reference>
<evidence type="ECO:0000256" key="1">
    <source>
        <dbReference type="ARBA" id="ARBA00023002"/>
    </source>
</evidence>
<evidence type="ECO:0000256" key="2">
    <source>
        <dbReference type="ARBA" id="ARBA00023268"/>
    </source>
</evidence>
<dbReference type="PATRIC" id="fig|45056.6.peg.1998"/>
<comment type="similarity">
    <text evidence="7">Belongs to the MsrA Met sulfoxide reductase family.</text>
</comment>
<comment type="catalytic activity">
    <reaction evidence="4 7">
        <text>L-methionyl-[protein] + [thioredoxin]-disulfide + H2O = L-methionyl-(S)-S-oxide-[protein] + [thioredoxin]-dithiol</text>
        <dbReference type="Rhea" id="RHEA:14217"/>
        <dbReference type="Rhea" id="RHEA-COMP:10698"/>
        <dbReference type="Rhea" id="RHEA-COMP:10700"/>
        <dbReference type="Rhea" id="RHEA-COMP:12313"/>
        <dbReference type="Rhea" id="RHEA-COMP:12315"/>
        <dbReference type="ChEBI" id="CHEBI:15377"/>
        <dbReference type="ChEBI" id="CHEBI:16044"/>
        <dbReference type="ChEBI" id="CHEBI:29950"/>
        <dbReference type="ChEBI" id="CHEBI:44120"/>
        <dbReference type="ChEBI" id="CHEBI:50058"/>
        <dbReference type="EC" id="1.8.4.11"/>
    </reaction>
</comment>
<dbReference type="STRING" id="45056.Lade_1937"/>
<dbReference type="RefSeq" id="WP_058462998.1">
    <property type="nucleotide sequence ID" value="NZ_CAAAHS010000001.1"/>
</dbReference>
<dbReference type="NCBIfam" id="TIGR00401">
    <property type="entry name" value="msrA"/>
    <property type="match status" value="1"/>
</dbReference>
<dbReference type="HAMAP" id="MF_01401">
    <property type="entry name" value="MsrA"/>
    <property type="match status" value="1"/>
</dbReference>
<evidence type="ECO:0000313" key="9">
    <source>
        <dbReference type="EMBL" id="KTC64643.1"/>
    </source>
</evidence>
<name>A0A0W0R0L8_9GAMM</name>
<evidence type="ECO:0000259" key="8">
    <source>
        <dbReference type="PROSITE" id="PS51790"/>
    </source>
</evidence>
<dbReference type="InterPro" id="IPR002579">
    <property type="entry name" value="Met_Sox_Rdtase_MsrB_dom"/>
</dbReference>
<evidence type="ECO:0000256" key="6">
    <source>
        <dbReference type="ARBA" id="ARBA00048782"/>
    </source>
</evidence>
<sequence length="287" mass="32892">MPFLDKLASLTPFERKIICDKATEYAHIGKYNAYIHSGTYLCRRCGLALFRADSQFSSGCGWPSFDVTIPHAVKEVPDADGLRIEILCSRCLAHLGHVFTGEGFTPLNRRFCVNSTSLDFVNNQRVTDTEEAILAGGCFWGVDYYLKQLTGVLKVEVGYTGGSLENPSYEQICQGHTGHYEAVRIIFDKEKIDYQTLVKYFLEIHDPTQKSGQGPDMGHQYKSAIFYYNEKQKAIAQDLLKQLSAKNYEIATQLLPVTTFWIAEDYHQDYYFKHKKTPYCHKWVKRF</sequence>
<dbReference type="NCBIfam" id="NF004042">
    <property type="entry name" value="PRK05550.1"/>
    <property type="match status" value="1"/>
</dbReference>
<dbReference type="InterPro" id="IPR002569">
    <property type="entry name" value="Met_Sox_Rdtase_MsrA_dom"/>
</dbReference>
<feature type="active site" evidence="7">
    <location>
        <position position="138"/>
    </location>
</feature>
<dbReference type="KEGG" id="ladl:NCTC12735_01758"/>
<evidence type="ECO:0000313" key="10">
    <source>
        <dbReference type="EMBL" id="VEH86111.1"/>
    </source>
</evidence>
<dbReference type="Gene3D" id="2.170.150.20">
    <property type="entry name" value="Peptide methionine sulfoxide reductase"/>
    <property type="match status" value="1"/>
</dbReference>
<comment type="catalytic activity">
    <reaction evidence="5">
        <text>L-methionyl-[protein] + [thioredoxin]-disulfide + H2O = L-methionyl-(R)-S-oxide-[protein] + [thioredoxin]-dithiol</text>
        <dbReference type="Rhea" id="RHEA:24164"/>
        <dbReference type="Rhea" id="RHEA-COMP:10698"/>
        <dbReference type="Rhea" id="RHEA-COMP:10700"/>
        <dbReference type="Rhea" id="RHEA-COMP:12313"/>
        <dbReference type="Rhea" id="RHEA-COMP:12314"/>
        <dbReference type="ChEBI" id="CHEBI:15377"/>
        <dbReference type="ChEBI" id="CHEBI:16044"/>
        <dbReference type="ChEBI" id="CHEBI:29950"/>
        <dbReference type="ChEBI" id="CHEBI:45764"/>
        <dbReference type="ChEBI" id="CHEBI:50058"/>
        <dbReference type="EC" id="1.8.4.12"/>
    </reaction>
</comment>
<keyword evidence="1 7" id="KW-0560">Oxidoreductase</keyword>
<gene>
    <name evidence="7 9" type="primary">msrA</name>
    <name evidence="9" type="ORF">Lade_1937</name>
    <name evidence="10" type="ORF">NCTC12735_01758</name>
</gene>
<evidence type="ECO:0000256" key="4">
    <source>
        <dbReference type="ARBA" id="ARBA00047806"/>
    </source>
</evidence>
<dbReference type="GO" id="GO:0033743">
    <property type="term" value="F:peptide-methionine (R)-S-oxide reductase activity"/>
    <property type="evidence" value="ECO:0007669"/>
    <property type="project" value="UniProtKB-EC"/>
</dbReference>
<dbReference type="InterPro" id="IPR036509">
    <property type="entry name" value="Met_Sox_Rdtase_MsrA_sf"/>
</dbReference>
<dbReference type="SUPFAM" id="SSF55068">
    <property type="entry name" value="Peptide methionine sulfoxide reductase"/>
    <property type="match status" value="1"/>
</dbReference>
<dbReference type="Pfam" id="PF01641">
    <property type="entry name" value="SelR"/>
    <property type="match status" value="1"/>
</dbReference>
<feature type="domain" description="MsrB" evidence="8">
    <location>
        <begin position="3"/>
        <end position="123"/>
    </location>
</feature>
<dbReference type="EC" id="1.8.4.11" evidence="7"/>
<dbReference type="Proteomes" id="UP000281170">
    <property type="component" value="Plasmid 24"/>
</dbReference>
<dbReference type="GO" id="GO:0008113">
    <property type="term" value="F:peptide-methionine (S)-S-oxide reductase activity"/>
    <property type="evidence" value="ECO:0007669"/>
    <property type="project" value="UniProtKB-UniRule"/>
</dbReference>
<comment type="function">
    <text evidence="3 7">Has an important function as a repair enzyme for proteins that have been inactivated by oxidation. Catalyzes the reversible oxidation-reduction of methionine sulfoxide in proteins to methionine.</text>
</comment>
<comment type="catalytic activity">
    <reaction evidence="6 7">
        <text>[thioredoxin]-disulfide + L-methionine + H2O = L-methionine (S)-S-oxide + [thioredoxin]-dithiol</text>
        <dbReference type="Rhea" id="RHEA:19993"/>
        <dbReference type="Rhea" id="RHEA-COMP:10698"/>
        <dbReference type="Rhea" id="RHEA-COMP:10700"/>
        <dbReference type="ChEBI" id="CHEBI:15377"/>
        <dbReference type="ChEBI" id="CHEBI:29950"/>
        <dbReference type="ChEBI" id="CHEBI:50058"/>
        <dbReference type="ChEBI" id="CHEBI:57844"/>
        <dbReference type="ChEBI" id="CHEBI:58772"/>
        <dbReference type="EC" id="1.8.4.11"/>
    </reaction>
</comment>
<dbReference type="Proteomes" id="UP000054859">
    <property type="component" value="Unassembled WGS sequence"/>
</dbReference>
<geneLocation type="plasmid" evidence="10 12">
    <name>24</name>
</geneLocation>
<dbReference type="EMBL" id="LNKA01000019">
    <property type="protein sequence ID" value="KTC64643.1"/>
    <property type="molecule type" value="Genomic_DNA"/>
</dbReference>
<dbReference type="SUPFAM" id="SSF51316">
    <property type="entry name" value="Mss4-like"/>
    <property type="match status" value="1"/>
</dbReference>
<reference evidence="9 11" key="1">
    <citation type="submission" date="2015-11" db="EMBL/GenBank/DDBJ databases">
        <title>Identification of large and diverse effector repertoires of 38 Legionella species.</title>
        <authorList>
            <person name="Burstein D."/>
            <person name="Amaro F."/>
            <person name="Zusman T."/>
            <person name="Lifshitz Z."/>
            <person name="Cohen O."/>
            <person name="Gilbert J.A."/>
            <person name="Pupko T."/>
            <person name="Shuman H.A."/>
            <person name="Segal G."/>
        </authorList>
    </citation>
    <scope>NUCLEOTIDE SEQUENCE [LARGE SCALE GENOMIC DNA]</scope>
    <source>
        <strain evidence="9 11">1762-AUS-E</strain>
    </source>
</reference>
<organism evidence="9 11">
    <name type="scientific">Legionella adelaidensis</name>
    <dbReference type="NCBI Taxonomy" id="45056"/>
    <lineage>
        <taxon>Bacteria</taxon>
        <taxon>Pseudomonadati</taxon>
        <taxon>Pseudomonadota</taxon>
        <taxon>Gammaproteobacteria</taxon>
        <taxon>Legionellales</taxon>
        <taxon>Legionellaceae</taxon>
        <taxon>Legionella</taxon>
    </lineage>
</organism>
<proteinExistence type="inferred from homology"/>
<dbReference type="InterPro" id="IPR011057">
    <property type="entry name" value="Mss4-like_sf"/>
</dbReference>
<dbReference type="PANTHER" id="PTHR43774">
    <property type="entry name" value="PEPTIDE METHIONINE SULFOXIDE REDUCTASE"/>
    <property type="match status" value="1"/>
</dbReference>
<dbReference type="AlphaFoldDB" id="A0A0W0R0L8"/>
<keyword evidence="11" id="KW-1185">Reference proteome</keyword>
<dbReference type="EMBL" id="LR134433">
    <property type="protein sequence ID" value="VEH86111.1"/>
    <property type="molecule type" value="Genomic_DNA"/>
</dbReference>
<keyword evidence="2" id="KW-0511">Multifunctional enzyme</keyword>
<keyword evidence="10" id="KW-0614">Plasmid</keyword>
<dbReference type="Gene3D" id="3.30.1060.10">
    <property type="entry name" value="Peptide methionine sulphoxide reductase MsrA"/>
    <property type="match status" value="1"/>
</dbReference>
<dbReference type="Pfam" id="PF01625">
    <property type="entry name" value="PMSR"/>
    <property type="match status" value="1"/>
</dbReference>
<accession>A0A0W0R0L8</accession>
<protein>
    <recommendedName>
        <fullName evidence="7">Peptide methionine sulfoxide reductase MsrA</fullName>
        <shortName evidence="7">Protein-methionine-S-oxide reductase</shortName>
        <ecNumber evidence="7">1.8.4.11</ecNumber>
    </recommendedName>
    <alternativeName>
        <fullName evidence="7">Peptide-methionine (S)-S-oxide reductase</fullName>
        <shortName evidence="7">Peptide Met(O) reductase</shortName>
    </alternativeName>
</protein>
<dbReference type="PROSITE" id="PS51790">
    <property type="entry name" value="MSRB"/>
    <property type="match status" value="1"/>
</dbReference>